<accession>A0A9X4R5W0</accession>
<keyword evidence="2" id="KW-1185">Reference proteome</keyword>
<dbReference type="RefSeq" id="WP_268148586.1">
    <property type="nucleotide sequence ID" value="NZ_JAPPUW010000005.1"/>
</dbReference>
<dbReference type="Proteomes" id="UP001152766">
    <property type="component" value="Unassembled WGS sequence"/>
</dbReference>
<dbReference type="Gene3D" id="1.20.120.740">
    <property type="entry name" value="YgfB uncharacterised protein family UPF0149, PF03695"/>
    <property type="match status" value="1"/>
</dbReference>
<dbReference type="SUPFAM" id="SSF101327">
    <property type="entry name" value="YgfB-like"/>
    <property type="match status" value="1"/>
</dbReference>
<dbReference type="NCBIfam" id="TIGR02292">
    <property type="entry name" value="ygfB_yecA"/>
    <property type="match status" value="1"/>
</dbReference>
<proteinExistence type="predicted"/>
<protein>
    <submittedName>
        <fullName evidence="1">YecA family protein</fullName>
    </submittedName>
</protein>
<sequence>MQYPHYNPESDNRPLSDEELDDLDELLAALPADAAMNIEALDGYLAGLLLTPGRPLAELPGEAWLPFVWGGDGDPDPAPFASGKQRKKVVMGVLRHLQSIATAWAQRPQAWEPIFSFADGEDEDTEYADAEDWAAGFLTAVALAPDAWTPWFDGGETAPLLAPIAALGSPDGALAEGSAEDRDAASRQIPDAMLALWKIRQSGRCPPQIG</sequence>
<reference evidence="1" key="1">
    <citation type="submission" date="2019-02" db="EMBL/GenBank/DDBJ databases">
        <title>Draft genome of the type strain Pelomonas aquatica CCUG 52575T.</title>
        <authorList>
            <person name="Gomila M."/>
            <person name="Lalucat J."/>
        </authorList>
    </citation>
    <scope>NUCLEOTIDE SEQUENCE</scope>
    <source>
        <strain evidence="1">CCUG 52575</strain>
    </source>
</reference>
<evidence type="ECO:0000313" key="1">
    <source>
        <dbReference type="EMBL" id="MDG0864837.1"/>
    </source>
</evidence>
<dbReference type="InterPro" id="IPR036255">
    <property type="entry name" value="YgfB-like_sf"/>
</dbReference>
<comment type="caution">
    <text evidence="1">The sequence shown here is derived from an EMBL/GenBank/DDBJ whole genome shotgun (WGS) entry which is preliminary data.</text>
</comment>
<gene>
    <name evidence="1" type="ORF">EXJ73_20465</name>
</gene>
<name>A0A9X4R5W0_9BURK</name>
<dbReference type="Pfam" id="PF03695">
    <property type="entry name" value="UPF0149"/>
    <property type="match status" value="1"/>
</dbReference>
<dbReference type="EMBL" id="SGUG01000042">
    <property type="protein sequence ID" value="MDG0864837.1"/>
    <property type="molecule type" value="Genomic_DNA"/>
</dbReference>
<evidence type="ECO:0000313" key="2">
    <source>
        <dbReference type="Proteomes" id="UP001152766"/>
    </source>
</evidence>
<dbReference type="AlphaFoldDB" id="A0A9X4R5W0"/>
<organism evidence="1 2">
    <name type="scientific">Pelomonas aquatica</name>
    <dbReference type="NCBI Taxonomy" id="431058"/>
    <lineage>
        <taxon>Bacteria</taxon>
        <taxon>Pseudomonadati</taxon>
        <taxon>Pseudomonadota</taxon>
        <taxon>Betaproteobacteria</taxon>
        <taxon>Burkholderiales</taxon>
        <taxon>Sphaerotilaceae</taxon>
        <taxon>Roseateles</taxon>
    </lineage>
</organism>
<dbReference type="InterPro" id="IPR011978">
    <property type="entry name" value="YgfB-like"/>
</dbReference>